<dbReference type="EMBL" id="FUYM01000002">
    <property type="protein sequence ID" value="SKB37255.1"/>
    <property type="molecule type" value="Genomic_DNA"/>
</dbReference>
<reference evidence="2" key="1">
    <citation type="submission" date="2017-02" db="EMBL/GenBank/DDBJ databases">
        <authorList>
            <person name="Varghese N."/>
            <person name="Submissions S."/>
        </authorList>
    </citation>
    <scope>NUCLEOTIDE SEQUENCE [LARGE SCALE GENOMIC DNA]</scope>
    <source>
        <strain evidence="2">UM2</strain>
    </source>
</reference>
<accession>A0A1T5AQU8</accession>
<evidence type="ECO:0000313" key="2">
    <source>
        <dbReference type="Proteomes" id="UP000189818"/>
    </source>
</evidence>
<proteinExistence type="predicted"/>
<dbReference type="AlphaFoldDB" id="A0A1T5AQU8"/>
<dbReference type="Proteomes" id="UP000189818">
    <property type="component" value="Unassembled WGS sequence"/>
</dbReference>
<dbReference type="OrthoDB" id="7578060at2"/>
<name>A0A1T5AQU8_9SPHN</name>
<protein>
    <submittedName>
        <fullName evidence="1">Uncharacterized protein</fullName>
    </submittedName>
</protein>
<sequence length="73" mass="7624">MTDPEPSGPACPFCGAPWSAAMLERYDRFTIASSCSCCAGEAHAGPAPARHEPPEDISCAACGRAIYRAMPAH</sequence>
<gene>
    <name evidence="1" type="ORF">SAMN06295920_102144</name>
</gene>
<dbReference type="RefSeq" id="WP_125725242.1">
    <property type="nucleotide sequence ID" value="NZ_FUYM01000002.1"/>
</dbReference>
<keyword evidence="2" id="KW-1185">Reference proteome</keyword>
<dbReference type="STRING" id="439228.SAMN06295920_102144"/>
<organism evidence="1 2">
    <name type="scientific">Rhizorhabdus histidinilytica</name>
    <dbReference type="NCBI Taxonomy" id="439228"/>
    <lineage>
        <taxon>Bacteria</taxon>
        <taxon>Pseudomonadati</taxon>
        <taxon>Pseudomonadota</taxon>
        <taxon>Alphaproteobacteria</taxon>
        <taxon>Sphingomonadales</taxon>
        <taxon>Sphingomonadaceae</taxon>
        <taxon>Rhizorhabdus</taxon>
    </lineage>
</organism>
<evidence type="ECO:0000313" key="1">
    <source>
        <dbReference type="EMBL" id="SKB37255.1"/>
    </source>
</evidence>